<proteinExistence type="predicted"/>
<accession>A0A2N7WRY0</accession>
<organism evidence="1 2">
    <name type="scientific">Trinickia symbiotica</name>
    <dbReference type="NCBI Taxonomy" id="863227"/>
    <lineage>
        <taxon>Bacteria</taxon>
        <taxon>Pseudomonadati</taxon>
        <taxon>Pseudomonadota</taxon>
        <taxon>Betaproteobacteria</taxon>
        <taxon>Burkholderiales</taxon>
        <taxon>Burkholderiaceae</taxon>
        <taxon>Trinickia</taxon>
    </lineage>
</organism>
<comment type="caution">
    <text evidence="1">The sequence shown here is derived from an EMBL/GenBank/DDBJ whole genome shotgun (WGS) entry which is preliminary data.</text>
</comment>
<dbReference type="AlphaFoldDB" id="A0A2N7WRY0"/>
<dbReference type="EMBL" id="PNYC01000022">
    <property type="protein sequence ID" value="PMS32223.1"/>
    <property type="molecule type" value="Genomic_DNA"/>
</dbReference>
<evidence type="ECO:0000313" key="2">
    <source>
        <dbReference type="Proteomes" id="UP000235777"/>
    </source>
</evidence>
<protein>
    <submittedName>
        <fullName evidence="1">Uncharacterized protein</fullName>
    </submittedName>
</protein>
<evidence type="ECO:0000313" key="1">
    <source>
        <dbReference type="EMBL" id="PMS32223.1"/>
    </source>
</evidence>
<sequence length="90" mass="10072">MCAANVAPEATHVLPIQTDPPQRLSSPSFFCLLLLEKTIWRESMQSATRYRPAPSQAASIHVRLELGAERAHTYCVALPSNRRLSLEKKL</sequence>
<gene>
    <name evidence="1" type="ORF">C0Z20_26585</name>
</gene>
<keyword evidence="2" id="KW-1185">Reference proteome</keyword>
<dbReference type="Proteomes" id="UP000235777">
    <property type="component" value="Unassembled WGS sequence"/>
</dbReference>
<name>A0A2N7WRY0_9BURK</name>
<reference evidence="1 2" key="1">
    <citation type="submission" date="2018-01" db="EMBL/GenBank/DDBJ databases">
        <title>Whole genome analyses suggest that Burkholderia sensu lato contains two further novel genera in the rhizoxinica-symbiotica group Mycetohabitans gen. nov., and Trinickia gen. nov.: implications for the evolution of diazotrophy and nodulation in the Burkholderiaceae.</title>
        <authorList>
            <person name="Estrada-de los Santos P."/>
            <person name="Palmer M."/>
            <person name="Chavez-Ramirez B."/>
            <person name="Beukes C."/>
            <person name="Steenkamp E.T."/>
            <person name="Hirsch A.M."/>
            <person name="Manyaka P."/>
            <person name="Maluk M."/>
            <person name="Lafos M."/>
            <person name="Crook M."/>
            <person name="Gross E."/>
            <person name="Simon M.F."/>
            <person name="Bueno dos Reis Junior F."/>
            <person name="Poole P.S."/>
            <person name="Venter S.N."/>
            <person name="James E.K."/>
        </authorList>
    </citation>
    <scope>NUCLEOTIDE SEQUENCE [LARGE SCALE GENOMIC DNA]</scope>
    <source>
        <strain evidence="1 2">JPY 581</strain>
    </source>
</reference>